<feature type="transmembrane region" description="Helical" evidence="5">
    <location>
        <begin position="31"/>
        <end position="47"/>
    </location>
</feature>
<proteinExistence type="predicted"/>
<keyword evidence="4 5" id="KW-0472">Membrane</keyword>
<evidence type="ECO:0000256" key="5">
    <source>
        <dbReference type="SAM" id="Phobius"/>
    </source>
</evidence>
<dbReference type="GO" id="GO:0098852">
    <property type="term" value="C:lytic vacuole membrane"/>
    <property type="evidence" value="ECO:0007669"/>
    <property type="project" value="UniProtKB-ARBA"/>
</dbReference>
<evidence type="ECO:0000256" key="1">
    <source>
        <dbReference type="ARBA" id="ARBA00004141"/>
    </source>
</evidence>
<dbReference type="VEuPathDB" id="GiardiaDB:SS50377_26430"/>
<dbReference type="GO" id="GO:0015174">
    <property type="term" value="F:basic amino acid transmembrane transporter activity"/>
    <property type="evidence" value="ECO:0007669"/>
    <property type="project" value="UniProtKB-ARBA"/>
</dbReference>
<dbReference type="EMBL" id="AUWU02000006">
    <property type="protein sequence ID" value="KAH0572221.1"/>
    <property type="molecule type" value="Genomic_DNA"/>
</dbReference>
<feature type="transmembrane region" description="Helical" evidence="5">
    <location>
        <begin position="96"/>
        <end position="113"/>
    </location>
</feature>
<dbReference type="InterPro" id="IPR051415">
    <property type="entry name" value="LAAT-1"/>
</dbReference>
<dbReference type="PANTHER" id="PTHR16201:SF34">
    <property type="entry name" value="LYSOSOMAL AMINO ACID TRANSPORTER 1"/>
    <property type="match status" value="1"/>
</dbReference>
<organism evidence="6">
    <name type="scientific">Spironucleus salmonicida</name>
    <dbReference type="NCBI Taxonomy" id="348837"/>
    <lineage>
        <taxon>Eukaryota</taxon>
        <taxon>Metamonada</taxon>
        <taxon>Diplomonadida</taxon>
        <taxon>Hexamitidae</taxon>
        <taxon>Hexamitinae</taxon>
        <taxon>Spironucleus</taxon>
    </lineage>
</organism>
<comment type="subcellular location">
    <subcellularLocation>
        <location evidence="1">Membrane</location>
        <topology evidence="1">Multi-pass membrane protein</topology>
    </subcellularLocation>
</comment>
<dbReference type="InterPro" id="IPR006603">
    <property type="entry name" value="PQ-loop_rpt"/>
</dbReference>
<evidence type="ECO:0000256" key="2">
    <source>
        <dbReference type="ARBA" id="ARBA00022692"/>
    </source>
</evidence>
<feature type="transmembrane region" description="Helical" evidence="5">
    <location>
        <begin position="133"/>
        <end position="155"/>
    </location>
</feature>
<keyword evidence="8" id="KW-1185">Reference proteome</keyword>
<dbReference type="OrthoDB" id="8048523at2759"/>
<feature type="transmembrane region" description="Helical" evidence="5">
    <location>
        <begin position="250"/>
        <end position="272"/>
    </location>
</feature>
<dbReference type="AlphaFoldDB" id="V6LU01"/>
<reference evidence="7" key="2">
    <citation type="submission" date="2020-12" db="EMBL/GenBank/DDBJ databases">
        <title>New Spironucleus salmonicida genome in near-complete chromosomes.</title>
        <authorList>
            <person name="Xu F."/>
            <person name="Kurt Z."/>
            <person name="Jimenez-Gonzalez A."/>
            <person name="Astvaldsson A."/>
            <person name="Andersson J.O."/>
            <person name="Svard S.G."/>
        </authorList>
    </citation>
    <scope>NUCLEOTIDE SEQUENCE</scope>
    <source>
        <strain evidence="7">ATCC 50377</strain>
    </source>
</reference>
<reference evidence="6 7" key="1">
    <citation type="journal article" date="2014" name="PLoS Genet.">
        <title>The Genome of Spironucleus salmonicida Highlights a Fish Pathogen Adapted to Fluctuating Environments.</title>
        <authorList>
            <person name="Xu F."/>
            <person name="Jerlstrom-Hultqvist J."/>
            <person name="Einarsson E."/>
            <person name="Astvaldsson A."/>
            <person name="Svard S.G."/>
            <person name="Andersson J.O."/>
        </authorList>
    </citation>
    <scope>NUCLEOTIDE SEQUENCE</scope>
    <source>
        <strain evidence="7">ATCC 50377</strain>
    </source>
</reference>
<evidence type="ECO:0000313" key="6">
    <source>
        <dbReference type="EMBL" id="EST47703.1"/>
    </source>
</evidence>
<dbReference type="SMART" id="SM00679">
    <property type="entry name" value="CTNS"/>
    <property type="match status" value="2"/>
</dbReference>
<dbReference type="Pfam" id="PF04193">
    <property type="entry name" value="PQ-loop"/>
    <property type="match status" value="2"/>
</dbReference>
<feature type="transmembrane region" description="Helical" evidence="5">
    <location>
        <begin position="175"/>
        <end position="191"/>
    </location>
</feature>
<gene>
    <name evidence="6" type="ORF">SS50377_12099</name>
    <name evidence="7" type="ORF">SS50377_26430</name>
</gene>
<feature type="transmembrane region" description="Helical" evidence="5">
    <location>
        <begin position="68"/>
        <end position="90"/>
    </location>
</feature>
<dbReference type="Gene3D" id="1.20.1280.290">
    <property type="match status" value="2"/>
</dbReference>
<dbReference type="Proteomes" id="UP000018208">
    <property type="component" value="Unassembled WGS sequence"/>
</dbReference>
<protein>
    <submittedName>
        <fullName evidence="6">PQ-loop motif-containing protein</fullName>
    </submittedName>
    <submittedName>
        <fullName evidence="7">Seven transmembrane protein 1</fullName>
    </submittedName>
</protein>
<accession>V6LU01</accession>
<evidence type="ECO:0000313" key="8">
    <source>
        <dbReference type="Proteomes" id="UP000018208"/>
    </source>
</evidence>
<dbReference type="FunFam" id="1.20.1280.290:FF:000009">
    <property type="entry name" value="PQ loop repeat family protein"/>
    <property type="match status" value="1"/>
</dbReference>
<dbReference type="EMBL" id="KI546035">
    <property type="protein sequence ID" value="EST47703.1"/>
    <property type="molecule type" value="Genomic_DNA"/>
</dbReference>
<keyword evidence="3 5" id="KW-1133">Transmembrane helix</keyword>
<feature type="transmembrane region" description="Helical" evidence="5">
    <location>
        <begin position="211"/>
        <end position="238"/>
    </location>
</feature>
<dbReference type="PANTHER" id="PTHR16201">
    <property type="entry name" value="SEVEN TRANSMEMBRANE PROTEIN 1-RELATED"/>
    <property type="match status" value="1"/>
</dbReference>
<evidence type="ECO:0000256" key="3">
    <source>
        <dbReference type="ARBA" id="ARBA00022989"/>
    </source>
</evidence>
<evidence type="ECO:0000256" key="4">
    <source>
        <dbReference type="ARBA" id="ARBA00023136"/>
    </source>
</evidence>
<sequence>MPCRCAKQSGADANAFINAAFGDCKYNNLDYAQFIFGWLSLFCWVVANYPQIREQYLIKSSGGMSWGFILFLVSGDALNLISVFILDLLFTQKILAAIWISMDIMMIFQQIFYSKKTPISRSIKVNLQEGIIYGMIFAYVISLLITIGVLQGQLFTSTTGVFTECSTPVISKTRNIIGLVLGYATVPFYCLTRPFQIALNYKRKSVEGLSVVMFCITIAANVTQLSQLCLSTASIYIFDSANISSSYDQIPYFLAAFVPVSLDVVILCQFYYYTKVYKKPESVESPVHDAVPEEGTEH</sequence>
<evidence type="ECO:0000313" key="7">
    <source>
        <dbReference type="EMBL" id="KAH0572221.1"/>
    </source>
</evidence>
<name>V6LU01_9EUKA</name>
<keyword evidence="2 5" id="KW-0812">Transmembrane</keyword>